<dbReference type="PANTHER" id="PTHR42901">
    <property type="entry name" value="ALCOHOL DEHYDROGENASE"/>
    <property type="match status" value="1"/>
</dbReference>
<dbReference type="Pfam" id="PF00106">
    <property type="entry name" value="adh_short"/>
    <property type="match status" value="1"/>
</dbReference>
<dbReference type="InterPro" id="IPR002347">
    <property type="entry name" value="SDR_fam"/>
</dbReference>
<keyword evidence="2" id="KW-0560">Oxidoreductase</keyword>
<dbReference type="AlphaFoldDB" id="A0A915U901"/>
<dbReference type="InterPro" id="IPR020904">
    <property type="entry name" value="Sc_DH/Rdtase_CS"/>
</dbReference>
<sequence length="254" mass="28065">MAKTILVTGATSGFGRACAEKFARNGWQLIISGRRTERLEELRQAFPETPMHIAVLDVRDRTAVESMVASLPTRFADIDVLLNNAGLALGLHPAHEADLEDWETMVDTNIKGLFYLTRSLLPAMVERGRGHIINMGSVAGTWPYPGGNVYGATKAFVKQFSNNLRADLLGKGIRVTNIEPGLAETEFSVVRFHGDRQKADQVYQGTRPLTGEDIADIVWWAVNTPPHVNINSVEVMPTCQSWAPFAIHRNQEKG</sequence>
<dbReference type="Gene3D" id="3.40.50.720">
    <property type="entry name" value="NAD(P)-binding Rossmann-like Domain"/>
    <property type="match status" value="1"/>
</dbReference>
<name>A0A915U901_9BACT</name>
<accession>A0A915U901</accession>
<evidence type="ECO:0000256" key="2">
    <source>
        <dbReference type="ARBA" id="ARBA00023002"/>
    </source>
</evidence>
<gene>
    <name evidence="4" type="ORF">GF1_02560</name>
</gene>
<evidence type="ECO:0000313" key="5">
    <source>
        <dbReference type="Proteomes" id="UP001063350"/>
    </source>
</evidence>
<dbReference type="RefSeq" id="WP_267927819.1">
    <property type="nucleotide sequence ID" value="NZ_AP024233.1"/>
</dbReference>
<reference evidence="4" key="1">
    <citation type="submission" date="2020-12" db="EMBL/GenBank/DDBJ databases">
        <title>Desulfobium dissulfuricans gen. nov., sp. nov., a novel mesophilic, sulfate-reducing bacterium isolated from a deep-sea hydrothermal vent.</title>
        <authorList>
            <person name="Hashimoto Y."/>
            <person name="Tame A."/>
            <person name="Sawayama S."/>
            <person name="Miyazaki J."/>
            <person name="Takai K."/>
            <person name="Nakagawa S."/>
        </authorList>
    </citation>
    <scope>NUCLEOTIDE SEQUENCE</scope>
    <source>
        <strain evidence="4">GF1</strain>
    </source>
</reference>
<comment type="similarity">
    <text evidence="1 3">Belongs to the short-chain dehydrogenases/reductases (SDR) family.</text>
</comment>
<keyword evidence="5" id="KW-1185">Reference proteome</keyword>
<dbReference type="PANTHER" id="PTHR42901:SF1">
    <property type="entry name" value="ALCOHOL DEHYDROGENASE"/>
    <property type="match status" value="1"/>
</dbReference>
<dbReference type="GO" id="GO:0016616">
    <property type="term" value="F:oxidoreductase activity, acting on the CH-OH group of donors, NAD or NADP as acceptor"/>
    <property type="evidence" value="ECO:0007669"/>
    <property type="project" value="UniProtKB-ARBA"/>
</dbReference>
<proteinExistence type="inferred from homology"/>
<evidence type="ECO:0000256" key="1">
    <source>
        <dbReference type="ARBA" id="ARBA00006484"/>
    </source>
</evidence>
<dbReference type="PRINTS" id="PR00081">
    <property type="entry name" value="GDHRDH"/>
</dbReference>
<dbReference type="SUPFAM" id="SSF51735">
    <property type="entry name" value="NAD(P)-binding Rossmann-fold domains"/>
    <property type="match status" value="1"/>
</dbReference>
<dbReference type="PRINTS" id="PR00080">
    <property type="entry name" value="SDRFAMILY"/>
</dbReference>
<organism evidence="4 5">
    <name type="scientific">Desulfolithobacter dissulfuricans</name>
    <dbReference type="NCBI Taxonomy" id="2795293"/>
    <lineage>
        <taxon>Bacteria</taxon>
        <taxon>Pseudomonadati</taxon>
        <taxon>Thermodesulfobacteriota</taxon>
        <taxon>Desulfobulbia</taxon>
        <taxon>Desulfobulbales</taxon>
        <taxon>Desulfobulbaceae</taxon>
        <taxon>Desulfolithobacter</taxon>
    </lineage>
</organism>
<dbReference type="PROSITE" id="PS00061">
    <property type="entry name" value="ADH_SHORT"/>
    <property type="match status" value="1"/>
</dbReference>
<dbReference type="Proteomes" id="UP001063350">
    <property type="component" value="Chromosome"/>
</dbReference>
<dbReference type="EMBL" id="AP024233">
    <property type="protein sequence ID" value="BCO07880.1"/>
    <property type="molecule type" value="Genomic_DNA"/>
</dbReference>
<evidence type="ECO:0000313" key="4">
    <source>
        <dbReference type="EMBL" id="BCO07880.1"/>
    </source>
</evidence>
<protein>
    <submittedName>
        <fullName evidence="4">NAD(P)-dependent oxidoreductase</fullName>
    </submittedName>
</protein>
<dbReference type="InterPro" id="IPR036291">
    <property type="entry name" value="NAD(P)-bd_dom_sf"/>
</dbReference>
<evidence type="ECO:0000256" key="3">
    <source>
        <dbReference type="RuleBase" id="RU000363"/>
    </source>
</evidence>
<dbReference type="FunFam" id="3.40.50.720:FF:000047">
    <property type="entry name" value="NADP-dependent L-serine/L-allo-threonine dehydrogenase"/>
    <property type="match status" value="1"/>
</dbReference>
<dbReference type="KEGG" id="ddu:GF1_02560"/>
<dbReference type="CDD" id="cd05346">
    <property type="entry name" value="SDR_c5"/>
    <property type="match status" value="1"/>
</dbReference>